<reference evidence="2" key="1">
    <citation type="journal article" date="2022" name="Mol. Ecol. Resour.">
        <title>The genomes of chicory, endive, great burdock and yacon provide insights into Asteraceae palaeo-polyploidization history and plant inulin production.</title>
        <authorList>
            <person name="Fan W."/>
            <person name="Wang S."/>
            <person name="Wang H."/>
            <person name="Wang A."/>
            <person name="Jiang F."/>
            <person name="Liu H."/>
            <person name="Zhao H."/>
            <person name="Xu D."/>
            <person name="Zhang Y."/>
        </authorList>
    </citation>
    <scope>NUCLEOTIDE SEQUENCE [LARGE SCALE GENOMIC DNA]</scope>
    <source>
        <strain evidence="2">cv. Punajuju</strain>
    </source>
</reference>
<protein>
    <submittedName>
        <fullName evidence="1">Uncharacterized protein</fullName>
    </submittedName>
</protein>
<reference evidence="1 2" key="2">
    <citation type="journal article" date="2022" name="Mol. Ecol. Resour.">
        <title>The genomes of chicory, endive, great burdock and yacon provide insights into Asteraceae paleo-polyploidization history and plant inulin production.</title>
        <authorList>
            <person name="Fan W."/>
            <person name="Wang S."/>
            <person name="Wang H."/>
            <person name="Wang A."/>
            <person name="Jiang F."/>
            <person name="Liu H."/>
            <person name="Zhao H."/>
            <person name="Xu D."/>
            <person name="Zhang Y."/>
        </authorList>
    </citation>
    <scope>NUCLEOTIDE SEQUENCE [LARGE SCALE GENOMIC DNA]</scope>
    <source>
        <strain evidence="2">cv. Punajuju</strain>
        <tissue evidence="1">Leaves</tissue>
    </source>
</reference>
<proteinExistence type="predicted"/>
<organism evidence="1 2">
    <name type="scientific">Cichorium intybus</name>
    <name type="common">Chicory</name>
    <dbReference type="NCBI Taxonomy" id="13427"/>
    <lineage>
        <taxon>Eukaryota</taxon>
        <taxon>Viridiplantae</taxon>
        <taxon>Streptophyta</taxon>
        <taxon>Embryophyta</taxon>
        <taxon>Tracheophyta</taxon>
        <taxon>Spermatophyta</taxon>
        <taxon>Magnoliopsida</taxon>
        <taxon>eudicotyledons</taxon>
        <taxon>Gunneridae</taxon>
        <taxon>Pentapetalae</taxon>
        <taxon>asterids</taxon>
        <taxon>campanulids</taxon>
        <taxon>Asterales</taxon>
        <taxon>Asteraceae</taxon>
        <taxon>Cichorioideae</taxon>
        <taxon>Cichorieae</taxon>
        <taxon>Cichoriinae</taxon>
        <taxon>Cichorium</taxon>
    </lineage>
</organism>
<comment type="caution">
    <text evidence="1">The sequence shown here is derived from an EMBL/GenBank/DDBJ whole genome shotgun (WGS) entry which is preliminary data.</text>
</comment>
<sequence>MIQQPSRIVLILADFTVKGSLVYLLPPSLTYRSGQINSSVRFNIKEVLRVLGNISTTLLTYHLHSLFRFENIRMHTRFAYCEAPLPPEILRAYLPCLIPVLLSNMAYAEDDESLQRSLEKAMQHLKPRFHSSRFHGFDDADDDVCLTSL</sequence>
<accession>A0ACB9AFQ1</accession>
<dbReference type="Proteomes" id="UP001055811">
    <property type="component" value="Linkage Group LG07"/>
</dbReference>
<evidence type="ECO:0000313" key="1">
    <source>
        <dbReference type="EMBL" id="KAI3708341.1"/>
    </source>
</evidence>
<gene>
    <name evidence="1" type="ORF">L2E82_37509</name>
</gene>
<name>A0ACB9AFQ1_CICIN</name>
<evidence type="ECO:0000313" key="2">
    <source>
        <dbReference type="Proteomes" id="UP001055811"/>
    </source>
</evidence>
<dbReference type="EMBL" id="CM042015">
    <property type="protein sequence ID" value="KAI3708341.1"/>
    <property type="molecule type" value="Genomic_DNA"/>
</dbReference>
<keyword evidence="2" id="KW-1185">Reference proteome</keyword>